<dbReference type="Gene3D" id="1.25.40.10">
    <property type="entry name" value="Tetratricopeptide repeat domain"/>
    <property type="match status" value="1"/>
</dbReference>
<dbReference type="Proteomes" id="UP000325081">
    <property type="component" value="Unassembled WGS sequence"/>
</dbReference>
<comment type="caution">
    <text evidence="1">The sequence shown here is derived from an EMBL/GenBank/DDBJ whole genome shotgun (WGS) entry which is preliminary data.</text>
</comment>
<dbReference type="InterPro" id="IPR011990">
    <property type="entry name" value="TPR-like_helical_dom_sf"/>
</dbReference>
<keyword evidence="2" id="KW-1185">Reference proteome</keyword>
<name>A0A5A7RHY9_STRAF</name>
<dbReference type="EMBL" id="BKCP01012737">
    <property type="protein sequence ID" value="GER56790.1"/>
    <property type="molecule type" value="Genomic_DNA"/>
</dbReference>
<gene>
    <name evidence="1" type="ORF">STAS_34536</name>
</gene>
<reference evidence="2" key="1">
    <citation type="journal article" date="2019" name="Curr. Biol.">
        <title>Genome Sequence of Striga asiatica Provides Insight into the Evolution of Plant Parasitism.</title>
        <authorList>
            <person name="Yoshida S."/>
            <person name="Kim S."/>
            <person name="Wafula E.K."/>
            <person name="Tanskanen J."/>
            <person name="Kim Y.M."/>
            <person name="Honaas L."/>
            <person name="Yang Z."/>
            <person name="Spallek T."/>
            <person name="Conn C.E."/>
            <person name="Ichihashi Y."/>
            <person name="Cheong K."/>
            <person name="Cui S."/>
            <person name="Der J.P."/>
            <person name="Gundlach H."/>
            <person name="Jiao Y."/>
            <person name="Hori C."/>
            <person name="Ishida J.K."/>
            <person name="Kasahara H."/>
            <person name="Kiba T."/>
            <person name="Kim M.S."/>
            <person name="Koo N."/>
            <person name="Laohavisit A."/>
            <person name="Lee Y.H."/>
            <person name="Lumba S."/>
            <person name="McCourt P."/>
            <person name="Mortimer J.C."/>
            <person name="Mutuku J.M."/>
            <person name="Nomura T."/>
            <person name="Sasaki-Sekimoto Y."/>
            <person name="Seto Y."/>
            <person name="Wang Y."/>
            <person name="Wakatake T."/>
            <person name="Sakakibara H."/>
            <person name="Demura T."/>
            <person name="Yamaguchi S."/>
            <person name="Yoneyama K."/>
            <person name="Manabe R.I."/>
            <person name="Nelson D.C."/>
            <person name="Schulman A.H."/>
            <person name="Timko M.P."/>
            <person name="dePamphilis C.W."/>
            <person name="Choi D."/>
            <person name="Shirasu K."/>
        </authorList>
    </citation>
    <scope>NUCLEOTIDE SEQUENCE [LARGE SCALE GENOMIC DNA]</scope>
    <source>
        <strain evidence="2">cv. UVA1</strain>
    </source>
</reference>
<evidence type="ECO:0000313" key="2">
    <source>
        <dbReference type="Proteomes" id="UP000325081"/>
    </source>
</evidence>
<evidence type="ECO:0000313" key="1">
    <source>
        <dbReference type="EMBL" id="GER56790.1"/>
    </source>
</evidence>
<proteinExistence type="predicted"/>
<dbReference type="AlphaFoldDB" id="A0A5A7RHY9"/>
<accession>A0A5A7RHY9</accession>
<organism evidence="1 2">
    <name type="scientific">Striga asiatica</name>
    <name type="common">Asiatic witchweed</name>
    <name type="synonym">Buchnera asiatica</name>
    <dbReference type="NCBI Taxonomy" id="4170"/>
    <lineage>
        <taxon>Eukaryota</taxon>
        <taxon>Viridiplantae</taxon>
        <taxon>Streptophyta</taxon>
        <taxon>Embryophyta</taxon>
        <taxon>Tracheophyta</taxon>
        <taxon>Spermatophyta</taxon>
        <taxon>Magnoliopsida</taxon>
        <taxon>eudicotyledons</taxon>
        <taxon>Gunneridae</taxon>
        <taxon>Pentapetalae</taxon>
        <taxon>asterids</taxon>
        <taxon>lamiids</taxon>
        <taxon>Lamiales</taxon>
        <taxon>Orobanchaceae</taxon>
        <taxon>Buchnereae</taxon>
        <taxon>Striga</taxon>
    </lineage>
</organism>
<sequence length="107" mass="12573">MSSIRSLEFRAAFRLFERMLCSETRPNTFTSPAWPNYTLRVVHVKVVISFGLSLDFICNRTLLSRYLESGLFCEACRVFRRINEPDLFLWNAMILSLRLYGRAHDAF</sequence>
<dbReference type="OrthoDB" id="10529466at2759"/>
<protein>
    <submittedName>
        <fullName evidence="1">Pentatricopeptide repeat-containing protein</fullName>
    </submittedName>
</protein>